<gene>
    <name evidence="3" type="primary">asd3</name>
    <name evidence="3" type="ORF">Rifp1Sym_fo00050</name>
</gene>
<comment type="caution">
    <text evidence="3">The sequence shown here is derived from an EMBL/GenBank/DDBJ whole genome shotgun (WGS) entry which is preliminary data.</text>
</comment>
<sequence>MMVCRRDRLILLSWGRPGWWRKRCWPPSMHTPRLSGSVVLLGGPDEVGRGIEFGSRELEIADLELHSFDATPIVISTGESDVAPDWVERAQDARCIVLDIGSHLCPESDLVPVVGAVNPEALEPVLSGGVVPLPGSVATQLLTVIKPLIETLGVERVSLFVAQAVSELGRSGVEEVVRQTSLLLNGKPVAPLLFPRQIAFNLIPQVAECLSGGMSKMEADLLDVCQLVLGRSCPSISVSAAWVPVFFGHSMALHCTASQPVAQQVIESCLEQADGIELIDVDSQGPSPVGDASGGASVLVGRFVCRTENPTEFSLWAVADNLRSGIAANVLKILEILVKGHL</sequence>
<dbReference type="CDD" id="cd17894">
    <property type="entry name" value="ASADH_USG1_N"/>
    <property type="match status" value="1"/>
</dbReference>
<dbReference type="InterPro" id="IPR012280">
    <property type="entry name" value="Semialdhyde_DH_dimer_dom"/>
</dbReference>
<evidence type="ECO:0000259" key="2">
    <source>
        <dbReference type="Pfam" id="PF02774"/>
    </source>
</evidence>
<dbReference type="InterPro" id="IPR036291">
    <property type="entry name" value="NAD(P)-bd_dom_sf"/>
</dbReference>
<protein>
    <submittedName>
        <fullName evidence="3">Aspartate-semialdehyde dehydrogenase</fullName>
        <ecNumber evidence="3">1.2.1.11</ecNumber>
    </submittedName>
</protein>
<dbReference type="GO" id="GO:0004073">
    <property type="term" value="F:aspartate-semialdehyde dehydrogenase activity"/>
    <property type="evidence" value="ECO:0007669"/>
    <property type="project" value="UniProtKB-EC"/>
</dbReference>
<evidence type="ECO:0000256" key="1">
    <source>
        <dbReference type="ARBA" id="ARBA00010584"/>
    </source>
</evidence>
<evidence type="ECO:0000313" key="3">
    <source>
        <dbReference type="EMBL" id="EGV49856.1"/>
    </source>
</evidence>
<reference evidence="3" key="1">
    <citation type="journal article" date="2011" name="ISME J.">
        <title>The endosymbionts of the deep-sea tubeworms Riftia pachyptila and Tevnia jerichonana share an identical physiology as revealed by proteogenomic analyses.</title>
        <authorList>
            <person name="Gardebrecht A."/>
            <person name="Markert S."/>
            <person name="Felbeck H."/>
            <person name="Thuermer A."/>
            <person name="Albrecht D."/>
            <person name="Wollherr A."/>
            <person name="Kabisch J."/>
            <person name="Lehmann R."/>
            <person name="Daniel R."/>
            <person name="Liesegang H."/>
            <person name="Hecker M."/>
            <person name="Sievert S.M."/>
            <person name="Schweder T."/>
        </authorList>
    </citation>
    <scope>NUCLEOTIDE SEQUENCE [LARGE SCALE GENOMIC DNA]</scope>
</reference>
<dbReference type="PIRSF" id="PIRSF000148">
    <property type="entry name" value="ASA_dh"/>
    <property type="match status" value="1"/>
</dbReference>
<dbReference type="Gene3D" id="3.40.50.720">
    <property type="entry name" value="NAD(P)-binding Rossmann-like Domain"/>
    <property type="match status" value="1"/>
</dbReference>
<dbReference type="EC" id="1.2.1.11" evidence="3"/>
<dbReference type="GO" id="GO:0046983">
    <property type="term" value="F:protein dimerization activity"/>
    <property type="evidence" value="ECO:0007669"/>
    <property type="project" value="InterPro"/>
</dbReference>
<dbReference type="GO" id="GO:0008652">
    <property type="term" value="P:amino acid biosynthetic process"/>
    <property type="evidence" value="ECO:0007669"/>
    <property type="project" value="InterPro"/>
</dbReference>
<organism evidence="3 4">
    <name type="scientific">endosymbiont of Riftia pachyptila</name>
    <name type="common">vent Ph05</name>
    <dbReference type="NCBI Taxonomy" id="1048808"/>
    <lineage>
        <taxon>Bacteria</taxon>
        <taxon>Pseudomonadati</taxon>
        <taxon>Pseudomonadota</taxon>
        <taxon>Gammaproteobacteria</taxon>
        <taxon>sulfur-oxidizing symbionts</taxon>
    </lineage>
</organism>
<dbReference type="PANTHER" id="PTHR46278:SF2">
    <property type="entry name" value="ASPARTATE-SEMIALDEHYDE DEHYDROGENASE"/>
    <property type="match status" value="1"/>
</dbReference>
<evidence type="ECO:0000313" key="4">
    <source>
        <dbReference type="Proteomes" id="UP000004491"/>
    </source>
</evidence>
<dbReference type="AlphaFoldDB" id="G2DHQ3"/>
<accession>G2DHQ3</accession>
<dbReference type="Proteomes" id="UP000004491">
    <property type="component" value="Unassembled WGS sequence"/>
</dbReference>
<proteinExistence type="inferred from homology"/>
<dbReference type="EMBL" id="AFOC01000146">
    <property type="protein sequence ID" value="EGV49856.1"/>
    <property type="molecule type" value="Genomic_DNA"/>
</dbReference>
<dbReference type="Gene3D" id="3.30.360.10">
    <property type="entry name" value="Dihydrodipicolinate Reductase, domain 2"/>
    <property type="match status" value="1"/>
</dbReference>
<name>G2DHQ3_9GAMM</name>
<dbReference type="Pfam" id="PF02774">
    <property type="entry name" value="Semialdhyde_dhC"/>
    <property type="match status" value="1"/>
</dbReference>
<keyword evidence="4" id="KW-1185">Reference proteome</keyword>
<feature type="domain" description="Semialdehyde dehydrogenase dimerisation" evidence="2">
    <location>
        <begin position="145"/>
        <end position="323"/>
    </location>
</feature>
<dbReference type="CDD" id="cd18129">
    <property type="entry name" value="ASADH_C_USG1_like"/>
    <property type="match status" value="1"/>
</dbReference>
<keyword evidence="3" id="KW-0560">Oxidoreductase</keyword>
<dbReference type="SUPFAM" id="SSF55347">
    <property type="entry name" value="Glyceraldehyde-3-phosphate dehydrogenase-like, C-terminal domain"/>
    <property type="match status" value="1"/>
</dbReference>
<dbReference type="SUPFAM" id="SSF51735">
    <property type="entry name" value="NAD(P)-binding Rossmann-fold domains"/>
    <property type="match status" value="1"/>
</dbReference>
<dbReference type="PANTHER" id="PTHR46278">
    <property type="entry name" value="DEHYDROGENASE, PUTATIVE-RELATED"/>
    <property type="match status" value="1"/>
</dbReference>
<comment type="similarity">
    <text evidence="1">Belongs to the aspartate-semialdehyde dehydrogenase family.</text>
</comment>